<feature type="region of interest" description="Disordered" evidence="6">
    <location>
        <begin position="173"/>
        <end position="194"/>
    </location>
</feature>
<evidence type="ECO:0000256" key="3">
    <source>
        <dbReference type="ARBA" id="ARBA00022517"/>
    </source>
</evidence>
<protein>
    <recommendedName>
        <fullName evidence="5">Ribosome biogenesis regulatory protein</fullName>
    </recommendedName>
</protein>
<dbReference type="GO" id="GO:0005634">
    <property type="term" value="C:nucleus"/>
    <property type="evidence" value="ECO:0007669"/>
    <property type="project" value="UniProtKB-SubCell"/>
</dbReference>
<dbReference type="OrthoDB" id="28455at2759"/>
<proteinExistence type="inferred from homology"/>
<feature type="region of interest" description="Disordered" evidence="6">
    <location>
        <begin position="117"/>
        <end position="138"/>
    </location>
</feature>
<evidence type="ECO:0000313" key="8">
    <source>
        <dbReference type="Proteomes" id="UP000054516"/>
    </source>
</evidence>
<dbReference type="GO" id="GO:0042254">
    <property type="term" value="P:ribosome biogenesis"/>
    <property type="evidence" value="ECO:0007669"/>
    <property type="project" value="UniProtKB-KW"/>
</dbReference>
<dbReference type="OMA" id="KMVYDEA"/>
<evidence type="ECO:0000256" key="6">
    <source>
        <dbReference type="SAM" id="MobiDB-lite"/>
    </source>
</evidence>
<dbReference type="InterPro" id="IPR007023">
    <property type="entry name" value="Ribosom_reg"/>
</dbReference>
<organism evidence="7">
    <name type="scientific">Rosellinia necatrix</name>
    <name type="common">White root-rot fungus</name>
    <dbReference type="NCBI Taxonomy" id="77044"/>
    <lineage>
        <taxon>Eukaryota</taxon>
        <taxon>Fungi</taxon>
        <taxon>Dikarya</taxon>
        <taxon>Ascomycota</taxon>
        <taxon>Pezizomycotina</taxon>
        <taxon>Sordariomycetes</taxon>
        <taxon>Xylariomycetidae</taxon>
        <taxon>Xylariales</taxon>
        <taxon>Xylariaceae</taxon>
        <taxon>Rosellinia</taxon>
    </lineage>
</organism>
<dbReference type="STRING" id="77044.A0A1W2TGU8"/>
<comment type="similarity">
    <text evidence="2 5">Belongs to the RRS1 family.</text>
</comment>
<keyword evidence="8" id="KW-1185">Reference proteome</keyword>
<sequence length="194" mass="21442">MALPAGNTKVKLDVAVERPTPYSFDLGLLLANDANPINTSKPAEITSMGVDPLEAQLIATARDGAQGLINQLLTTCPVSSTPQGVLLSLPAPSTALPREKPLPAPKAPTKWEQFAAKRGIQPKTREQRRMKSQKYNEATGQWEKTWGFNKDGRIDRREKGMVQQDWLVEVDEKKKADEKDARRKVAKGDKGKKK</sequence>
<keyword evidence="4 5" id="KW-0539">Nucleus</keyword>
<keyword evidence="3 5" id="KW-0690">Ribosome biogenesis</keyword>
<accession>A0A1W2TGU8</accession>
<evidence type="ECO:0000256" key="4">
    <source>
        <dbReference type="ARBA" id="ARBA00023242"/>
    </source>
</evidence>
<name>A0A1W2TGU8_ROSNE</name>
<dbReference type="Pfam" id="PF04939">
    <property type="entry name" value="RRS1"/>
    <property type="match status" value="1"/>
</dbReference>
<comment type="subcellular location">
    <subcellularLocation>
        <location evidence="1 5">Nucleus</location>
    </subcellularLocation>
</comment>
<evidence type="ECO:0000256" key="2">
    <source>
        <dbReference type="ARBA" id="ARBA00010077"/>
    </source>
</evidence>
<gene>
    <name evidence="7" type="ORF">SAMD00023353_2700890</name>
</gene>
<evidence type="ECO:0000256" key="1">
    <source>
        <dbReference type="ARBA" id="ARBA00004123"/>
    </source>
</evidence>
<dbReference type="EMBL" id="DF977472">
    <property type="protein sequence ID" value="GAP87324.1"/>
    <property type="molecule type" value="Genomic_DNA"/>
</dbReference>
<comment type="function">
    <text evidence="5">Involved in ribosomal large subunit assembly.</text>
</comment>
<evidence type="ECO:0000256" key="5">
    <source>
        <dbReference type="RuleBase" id="RU364132"/>
    </source>
</evidence>
<dbReference type="AlphaFoldDB" id="A0A1W2TGU8"/>
<evidence type="ECO:0000313" key="7">
    <source>
        <dbReference type="EMBL" id="GAP87324.1"/>
    </source>
</evidence>
<dbReference type="Proteomes" id="UP000054516">
    <property type="component" value="Unassembled WGS sequence"/>
</dbReference>
<reference evidence="7" key="1">
    <citation type="submission" date="2016-03" db="EMBL/GenBank/DDBJ databases">
        <title>Draft genome sequence of Rosellinia necatrix.</title>
        <authorList>
            <person name="Kanematsu S."/>
        </authorList>
    </citation>
    <scope>NUCLEOTIDE SEQUENCE [LARGE SCALE GENOMIC DNA]</scope>
    <source>
        <strain evidence="7">W97</strain>
    </source>
</reference>